<keyword evidence="1" id="KW-0371">Homeobox</keyword>
<proteinExistence type="predicted"/>
<name>A0A2I7REG0_9CAUD</name>
<evidence type="ECO:0000313" key="1">
    <source>
        <dbReference type="EMBL" id="AUR92050.1"/>
    </source>
</evidence>
<keyword evidence="2" id="KW-1185">Reference proteome</keyword>
<dbReference type="GO" id="GO:0003677">
    <property type="term" value="F:DNA binding"/>
    <property type="evidence" value="ECO:0007669"/>
    <property type="project" value="UniProtKB-KW"/>
</dbReference>
<sequence length="118" mass="13955">MESMTDIELLERCNQNKAAAARYIGISYRRMVAWYKRGFVIREGRVYLCKTEVKGNFEDAIRTTYKWDEHYELAQQVLDQTDSLEEAARTLCDVDTIDERKVWLHRLERAISKGILTF</sequence>
<organism evidence="1 2">
    <name type="scientific">Vibrio phage 1.169.O._10N.261.52.B1</name>
    <dbReference type="NCBI Taxonomy" id="1881213"/>
    <lineage>
        <taxon>Viruses</taxon>
        <taxon>Duplodnaviria</taxon>
        <taxon>Heunggongvirae</taxon>
        <taxon>Uroviricota</taxon>
        <taxon>Caudoviricetes</taxon>
        <taxon>Schitoviridae</taxon>
        <taxon>Mukerjeevirus</taxon>
        <taxon>Mukerjeevirus mv52B1</taxon>
    </lineage>
</organism>
<evidence type="ECO:0000313" key="2">
    <source>
        <dbReference type="Proteomes" id="UP000267376"/>
    </source>
</evidence>
<dbReference type="Proteomes" id="UP000267376">
    <property type="component" value="Segment"/>
</dbReference>
<protein>
    <submittedName>
        <fullName evidence="1">Homeodomain-like protein</fullName>
    </submittedName>
</protein>
<keyword evidence="1" id="KW-0238">DNA-binding</keyword>
<reference evidence="1 2" key="1">
    <citation type="submission" date="2017-11" db="EMBL/GenBank/DDBJ databases">
        <title>A major lineage of nontailed dsDNA viruses as unrecognized killers of marine bacteria.</title>
        <authorList>
            <person name="Kauffman K.M."/>
            <person name="Hussain F.A."/>
            <person name="Yang J."/>
            <person name="Arevalo P."/>
            <person name="Brown J.M."/>
            <person name="Chang W.K."/>
            <person name="VanInsberghe D."/>
            <person name="Elsherbini J."/>
            <person name="Cutler M.B."/>
            <person name="Kelly L."/>
            <person name="Polz M.F."/>
        </authorList>
    </citation>
    <scope>NUCLEOTIDE SEQUENCE [LARGE SCALE GENOMIC DNA]</scope>
</reference>
<dbReference type="EMBL" id="MG592536">
    <property type="protein sequence ID" value="AUR92050.1"/>
    <property type="molecule type" value="Genomic_DNA"/>
</dbReference>
<gene>
    <name evidence="1" type="ORF">NVP1169O_22</name>
</gene>
<accession>A0A2I7REG0</accession>